<dbReference type="AlphaFoldDB" id="A0A1G6IRN2"/>
<dbReference type="InterPro" id="IPR050557">
    <property type="entry name" value="RTX_toxin/Mannuronan_C5-epim"/>
</dbReference>
<reference evidence="6" key="1">
    <citation type="submission" date="2016-09" db="EMBL/GenBank/DDBJ databases">
        <authorList>
            <person name="Varghese N."/>
            <person name="Submissions S."/>
        </authorList>
    </citation>
    <scope>NUCLEOTIDE SEQUENCE [LARGE SCALE GENOMIC DNA]</scope>
    <source>
        <strain evidence="6">ANC 4422</strain>
    </source>
</reference>
<organism evidence="5 6">
    <name type="scientific">Acinetobacter boissieri</name>
    <dbReference type="NCBI Taxonomy" id="1219383"/>
    <lineage>
        <taxon>Bacteria</taxon>
        <taxon>Pseudomonadati</taxon>
        <taxon>Pseudomonadota</taxon>
        <taxon>Gammaproteobacteria</taxon>
        <taxon>Moraxellales</taxon>
        <taxon>Moraxellaceae</taxon>
        <taxon>Acinetobacter</taxon>
    </lineage>
</organism>
<evidence type="ECO:0000259" key="4">
    <source>
        <dbReference type="Pfam" id="PF06594"/>
    </source>
</evidence>
<dbReference type="Gene3D" id="2.150.10.10">
    <property type="entry name" value="Serralysin-like metalloprotease, C-terminal"/>
    <property type="match status" value="1"/>
</dbReference>
<evidence type="ECO:0000313" key="5">
    <source>
        <dbReference type="EMBL" id="SDC09080.1"/>
    </source>
</evidence>
<gene>
    <name evidence="5" type="ORF">SAMN05421733_10913</name>
</gene>
<dbReference type="InterPro" id="IPR018511">
    <property type="entry name" value="Hemolysin-typ_Ca-bd_CS"/>
</dbReference>
<evidence type="ECO:0000256" key="1">
    <source>
        <dbReference type="ARBA" id="ARBA00004613"/>
    </source>
</evidence>
<dbReference type="RefSeq" id="WP_092749129.1">
    <property type="nucleotide sequence ID" value="NZ_FMYL01000009.1"/>
</dbReference>
<dbReference type="InterPro" id="IPR010566">
    <property type="entry name" value="Haemolys_ca-bd"/>
</dbReference>
<dbReference type="PRINTS" id="PR00313">
    <property type="entry name" value="CABNDNGRPT"/>
</dbReference>
<dbReference type="PANTHER" id="PTHR38340:SF1">
    <property type="entry name" value="S-LAYER PROTEIN"/>
    <property type="match status" value="1"/>
</dbReference>
<dbReference type="Proteomes" id="UP000242501">
    <property type="component" value="Unassembled WGS sequence"/>
</dbReference>
<dbReference type="EMBL" id="FMYL01000009">
    <property type="protein sequence ID" value="SDC09080.1"/>
    <property type="molecule type" value="Genomic_DNA"/>
</dbReference>
<dbReference type="PROSITE" id="PS00330">
    <property type="entry name" value="HEMOLYSIN_CALCIUM"/>
    <property type="match status" value="3"/>
</dbReference>
<keyword evidence="2" id="KW-0964">Secreted</keyword>
<dbReference type="GO" id="GO:0005576">
    <property type="term" value="C:extracellular region"/>
    <property type="evidence" value="ECO:0007669"/>
    <property type="project" value="UniProtKB-SubCell"/>
</dbReference>
<protein>
    <submittedName>
        <fullName evidence="5">Haemolysin-type calcium binding protein related domain-containing protein</fullName>
    </submittedName>
</protein>
<keyword evidence="3" id="KW-0106">Calcium</keyword>
<evidence type="ECO:0000313" key="6">
    <source>
        <dbReference type="Proteomes" id="UP000242501"/>
    </source>
</evidence>
<accession>A0A1G6IRN2</accession>
<dbReference type="InterPro" id="IPR011049">
    <property type="entry name" value="Serralysin-like_metalloprot_C"/>
</dbReference>
<feature type="domain" description="Haemolysin-type calcium binding-related" evidence="4">
    <location>
        <begin position="229"/>
        <end position="269"/>
    </location>
</feature>
<proteinExistence type="predicted"/>
<keyword evidence="6" id="KW-1185">Reference proteome</keyword>
<dbReference type="SUPFAM" id="SSF51120">
    <property type="entry name" value="beta-Roll"/>
    <property type="match status" value="2"/>
</dbReference>
<dbReference type="Pfam" id="PF06594">
    <property type="entry name" value="HCBP_related"/>
    <property type="match status" value="1"/>
</dbReference>
<sequence>MIGGKGDDSYLYSESNGIDTIDNTGGGNDGVFFINIKANRLSYHQEKNDLVILVDKDLKQQVRIKDHFLGNDKAITYVQPEDGYSIMATQIPKLLTTLPGQVTTTPEKPVIPSKNKIVGTAKNDAKLQGTANADLIQGLAGNDKLYGMAGDDELEGGDGIDYLEGGDGNDLLDGGTGSDTLFGGKGDDTYLFNKGFGQDTINNIGGGNDQIYFNGINNNEVTFGVVKNDLLIKIKNTKDQITVQNWLKGGENVVPTVKFSSGAQFTSAQIFKAIGKTDPTVASNLNAMKNAMATSSNTGVNSSLTSSQNTYGTTTLLASTT</sequence>
<dbReference type="Pfam" id="PF00353">
    <property type="entry name" value="HemolysinCabind"/>
    <property type="match status" value="2"/>
</dbReference>
<dbReference type="GO" id="GO:0005509">
    <property type="term" value="F:calcium ion binding"/>
    <property type="evidence" value="ECO:0007669"/>
    <property type="project" value="InterPro"/>
</dbReference>
<dbReference type="STRING" id="1219383.SAMN05421733_10913"/>
<dbReference type="InterPro" id="IPR001343">
    <property type="entry name" value="Hemolysn_Ca-bd"/>
</dbReference>
<evidence type="ECO:0000256" key="2">
    <source>
        <dbReference type="ARBA" id="ARBA00022525"/>
    </source>
</evidence>
<dbReference type="PANTHER" id="PTHR38340">
    <property type="entry name" value="S-LAYER PROTEIN"/>
    <property type="match status" value="1"/>
</dbReference>
<evidence type="ECO:0000256" key="3">
    <source>
        <dbReference type="ARBA" id="ARBA00022837"/>
    </source>
</evidence>
<comment type="subcellular location">
    <subcellularLocation>
        <location evidence="1">Secreted</location>
    </subcellularLocation>
</comment>
<name>A0A1G6IRN2_9GAMM</name>